<accession>A0ACC9CYE6</accession>
<dbReference type="EMBL" id="NMTR01000021">
    <property type="protein sequence ID" value="PDX60761.1"/>
    <property type="molecule type" value="Genomic_DNA"/>
</dbReference>
<dbReference type="Proteomes" id="UP000220959">
    <property type="component" value="Unassembled WGS sequence"/>
</dbReference>
<organism evidence="1 2">
    <name type="scientific">Faecalibacterium langellae</name>
    <dbReference type="NCBI Taxonomy" id="3435293"/>
    <lineage>
        <taxon>Bacteria</taxon>
        <taxon>Bacillati</taxon>
        <taxon>Bacillota</taxon>
        <taxon>Clostridia</taxon>
        <taxon>Eubacteriales</taxon>
        <taxon>Oscillospiraceae</taxon>
        <taxon>Faecalibacterium</taxon>
    </lineage>
</organism>
<sequence>MNDTLLWTLLGHLVCIAQWAAFILVDYAYLGKNKKVRYPCIWAAVLAACVLFVSIRWDLGFFNTASIATNVVYLLLASLLFGGTPNQKLTGSLINGVMCLLTENTVSFLFAWFLGVPTGSVWRYKSCLAALVVSILAVGLLVAYFMRRWNSTCALEPLQAAVMSFFPGVVVALNMGLMVSANRQKPTLMNMVLTVGLTVAVLVHIAIVQMFNDQVVQRQSSRFRAQLEQQRAEALLDSYTAQRRLTHEFTNHMSALSALLNQGDMEGARAYIAGVSKAVAAGTTIMDTHNPLLDSILSKKYEEAAHKGVTVYFDLCDLKRLPFDSTDMVIVISNLMDNAIRAAAEALPPEVHVRIRKTPDEYLISVCNRVQQNLEIEDGRLPATTKKESGHGMGLVNVQEILRKYGAEYTVSCRDCWFRFTCSLPVAHSTDNS</sequence>
<keyword evidence="2" id="KW-1185">Reference proteome</keyword>
<comment type="caution">
    <text evidence="1">The sequence shown here is derived from an EMBL/GenBank/DDBJ whole genome shotgun (WGS) entry which is preliminary data.</text>
</comment>
<gene>
    <name evidence="1" type="ORF">CGS49_12380</name>
</gene>
<reference evidence="1 2" key="1">
    <citation type="journal article" date="2017" name="Front. Microbiol.">
        <title>New Insights into the Diversity of the Genus Faecalibacterium.</title>
        <authorList>
            <person name="Benevides L."/>
            <person name="Burman S."/>
            <person name="Martin R."/>
            <person name="Robert V."/>
            <person name="Thomas M."/>
            <person name="Miquel S."/>
            <person name="Chain F."/>
            <person name="Sokol H."/>
            <person name="Bermudez-Humaran L.G."/>
            <person name="Morrison M."/>
            <person name="Langella P."/>
            <person name="Azevedo V.A."/>
            <person name="Chatel J.M."/>
            <person name="Soares S."/>
        </authorList>
    </citation>
    <scope>NUCLEOTIDE SEQUENCE [LARGE SCALE GENOMIC DNA]</scope>
    <source>
        <strain evidence="2">CNCM I-4541</strain>
    </source>
</reference>
<protein>
    <submittedName>
        <fullName evidence="1">ATPase</fullName>
    </submittedName>
</protein>
<evidence type="ECO:0000313" key="1">
    <source>
        <dbReference type="EMBL" id="PDX60761.1"/>
    </source>
</evidence>
<name>A0ACC9CYE6_9FIRM</name>
<evidence type="ECO:0000313" key="2">
    <source>
        <dbReference type="Proteomes" id="UP000220959"/>
    </source>
</evidence>
<proteinExistence type="predicted"/>